<evidence type="ECO:0008006" key="4">
    <source>
        <dbReference type="Google" id="ProtNLM"/>
    </source>
</evidence>
<gene>
    <name evidence="2" type="ORF">LQ567_25285</name>
</gene>
<reference evidence="2 3" key="1">
    <citation type="submission" date="2021-11" db="EMBL/GenBank/DDBJ databases">
        <title>Genomic of Niabella pedocola.</title>
        <authorList>
            <person name="Wu T."/>
        </authorList>
    </citation>
    <scope>NUCLEOTIDE SEQUENCE [LARGE SCALE GENOMIC DNA]</scope>
    <source>
        <strain evidence="2 3">JCM 31011</strain>
    </source>
</reference>
<dbReference type="PROSITE" id="PS51257">
    <property type="entry name" value="PROKAR_LIPOPROTEIN"/>
    <property type="match status" value="1"/>
</dbReference>
<accession>A0ABS8PYI6</accession>
<keyword evidence="3" id="KW-1185">Reference proteome</keyword>
<evidence type="ECO:0000313" key="3">
    <source>
        <dbReference type="Proteomes" id="UP001199816"/>
    </source>
</evidence>
<dbReference type="EMBL" id="JAJNEC010000008">
    <property type="protein sequence ID" value="MCD2426123.1"/>
    <property type="molecule type" value="Genomic_DNA"/>
</dbReference>
<feature type="chain" id="PRO_5045365511" description="Lipoprotein" evidence="1">
    <location>
        <begin position="25"/>
        <end position="162"/>
    </location>
</feature>
<feature type="signal peptide" evidence="1">
    <location>
        <begin position="1"/>
        <end position="24"/>
    </location>
</feature>
<comment type="caution">
    <text evidence="2">The sequence shown here is derived from an EMBL/GenBank/DDBJ whole genome shotgun (WGS) entry which is preliminary data.</text>
</comment>
<organism evidence="2 3">
    <name type="scientific">Niabella pedocola</name>
    <dbReference type="NCBI Taxonomy" id="1752077"/>
    <lineage>
        <taxon>Bacteria</taxon>
        <taxon>Pseudomonadati</taxon>
        <taxon>Bacteroidota</taxon>
        <taxon>Chitinophagia</taxon>
        <taxon>Chitinophagales</taxon>
        <taxon>Chitinophagaceae</taxon>
        <taxon>Niabella</taxon>
    </lineage>
</organism>
<dbReference type="RefSeq" id="WP_231008711.1">
    <property type="nucleotide sequence ID" value="NZ_JAJNEC010000008.1"/>
</dbReference>
<proteinExistence type="predicted"/>
<keyword evidence="1" id="KW-0732">Signal</keyword>
<evidence type="ECO:0000313" key="2">
    <source>
        <dbReference type="EMBL" id="MCD2426123.1"/>
    </source>
</evidence>
<protein>
    <recommendedName>
        <fullName evidence="4">Lipoprotein</fullName>
    </recommendedName>
</protein>
<sequence>MRKFFFFLMSTLVFISCGSNQQQAVEYNNQLVKIQQEVAQEAQKFGQLTQTSDSAQAYRTLADLTTYVNDETNKATAVQFKGDDFGMKAALLDGFRFFKKVLNEDFKKLLELRFTHTPPADATQQLQQILTNIQKEGQDIDKKFIDAQQQFAKKYKIQLRQL</sequence>
<dbReference type="Proteomes" id="UP001199816">
    <property type="component" value="Unassembled WGS sequence"/>
</dbReference>
<name>A0ABS8PYI6_9BACT</name>
<evidence type="ECO:0000256" key="1">
    <source>
        <dbReference type="SAM" id="SignalP"/>
    </source>
</evidence>